<feature type="transmembrane region" description="Helical" evidence="6">
    <location>
        <begin position="54"/>
        <end position="75"/>
    </location>
</feature>
<proteinExistence type="predicted"/>
<evidence type="ECO:0000256" key="5">
    <source>
        <dbReference type="ARBA" id="ARBA00023136"/>
    </source>
</evidence>
<dbReference type="GO" id="GO:0005886">
    <property type="term" value="C:plasma membrane"/>
    <property type="evidence" value="ECO:0007669"/>
    <property type="project" value="UniProtKB-SubCell"/>
</dbReference>
<keyword evidence="5 6" id="KW-0472">Membrane</keyword>
<dbReference type="InterPro" id="IPR011743">
    <property type="entry name" value="Caa3_sub_IV"/>
</dbReference>
<keyword evidence="4 6" id="KW-1133">Transmembrane helix</keyword>
<protein>
    <submittedName>
        <fullName evidence="7">Cytochrome-c oxidase</fullName>
    </submittedName>
</protein>
<comment type="subcellular location">
    <subcellularLocation>
        <location evidence="1">Cell membrane</location>
        <topology evidence="1">Multi-pass membrane protein</topology>
    </subcellularLocation>
</comment>
<comment type="caution">
    <text evidence="7">The sequence shown here is derived from an EMBL/GenBank/DDBJ whole genome shotgun (WGS) entry which is preliminary data.</text>
</comment>
<evidence type="ECO:0000256" key="4">
    <source>
        <dbReference type="ARBA" id="ARBA00022989"/>
    </source>
</evidence>
<feature type="transmembrane region" description="Helical" evidence="6">
    <location>
        <begin position="27"/>
        <end position="47"/>
    </location>
</feature>
<gene>
    <name evidence="7" type="ORF">D0433_03505</name>
</gene>
<dbReference type="Pfam" id="PF03626">
    <property type="entry name" value="COX4_pro"/>
    <property type="match status" value="1"/>
</dbReference>
<evidence type="ECO:0000256" key="3">
    <source>
        <dbReference type="ARBA" id="ARBA00022692"/>
    </source>
</evidence>
<dbReference type="NCBIfam" id="TIGR02229">
    <property type="entry name" value="caa3_sub_IV"/>
    <property type="match status" value="1"/>
</dbReference>
<dbReference type="AlphaFoldDB" id="A0A395M294"/>
<evidence type="ECO:0000256" key="6">
    <source>
        <dbReference type="SAM" id="Phobius"/>
    </source>
</evidence>
<evidence type="ECO:0000256" key="2">
    <source>
        <dbReference type="ARBA" id="ARBA00022475"/>
    </source>
</evidence>
<dbReference type="Proteomes" id="UP000266389">
    <property type="component" value="Unassembled WGS sequence"/>
</dbReference>
<dbReference type="EMBL" id="PHFL01000015">
    <property type="protein sequence ID" value="RFM24876.1"/>
    <property type="molecule type" value="Genomic_DNA"/>
</dbReference>
<reference evidence="7 8" key="1">
    <citation type="journal article" date="2011" name="ISME J.">
        <title>Community ecology of hot spring cyanobacterial mats: predominant populations and their functional potential.</title>
        <authorList>
            <person name="Klatt C.G."/>
            <person name="Wood J.M."/>
            <person name="Rusch D.B."/>
            <person name="Bateson M.M."/>
            <person name="Hamamura N."/>
            <person name="Heidelberg J.F."/>
            <person name="Grossman A.R."/>
            <person name="Bhaya D."/>
            <person name="Cohan F.M."/>
            <person name="Kuhl M."/>
            <person name="Bryant D.A."/>
            <person name="Ward D.M."/>
        </authorList>
    </citation>
    <scope>NUCLEOTIDE SEQUENCE [LARGE SCALE GENOMIC DNA]</scope>
    <source>
        <strain evidence="7">OS</strain>
    </source>
</reference>
<sequence>MAVGITLLILTAVTVWVVQFDFGSMNMIVAMTVATVKAGLVVAYFMHLRYDNRFFLAMLLVCLIALTVFIVFTMIDQKSRAAIYEYEMQEIRKNAKMYEKKGLVPPKDAPPAKH</sequence>
<evidence type="ECO:0000256" key="1">
    <source>
        <dbReference type="ARBA" id="ARBA00004651"/>
    </source>
</evidence>
<name>A0A395M294_9BACT</name>
<keyword evidence="3 6" id="KW-0812">Transmembrane</keyword>
<accession>A0A395M294</accession>
<dbReference type="InterPro" id="IPR005171">
    <property type="entry name" value="Cyt_c_oxidase_su4_prok"/>
</dbReference>
<organism evidence="7 8">
    <name type="scientific">Candidatus Thermochlorobacter aerophilus</name>
    <dbReference type="NCBI Taxonomy" id="1868324"/>
    <lineage>
        <taxon>Bacteria</taxon>
        <taxon>Pseudomonadati</taxon>
        <taxon>Chlorobiota</taxon>
        <taxon>Chlorobiia</taxon>
        <taxon>Chlorobiales</taxon>
        <taxon>Candidatus Thermochlorobacteriaceae</taxon>
        <taxon>Candidatus Thermochlorobacter</taxon>
    </lineage>
</organism>
<keyword evidence="2" id="KW-1003">Cell membrane</keyword>
<evidence type="ECO:0000313" key="7">
    <source>
        <dbReference type="EMBL" id="RFM24876.1"/>
    </source>
</evidence>
<evidence type="ECO:0000313" key="8">
    <source>
        <dbReference type="Proteomes" id="UP000266389"/>
    </source>
</evidence>